<comment type="caution">
    <text evidence="6">The sequence shown here is derived from an EMBL/GenBank/DDBJ whole genome shotgun (WGS) entry which is preliminary data.</text>
</comment>
<dbReference type="RefSeq" id="WP_141609343.1">
    <property type="nucleotide sequence ID" value="NZ_VIGC02000007.1"/>
</dbReference>
<dbReference type="InterPro" id="IPR035902">
    <property type="entry name" value="Nuc_phospho_transferase"/>
</dbReference>
<dbReference type="GO" id="GO:0006213">
    <property type="term" value="P:pyrimidine nucleoside metabolic process"/>
    <property type="evidence" value="ECO:0007669"/>
    <property type="project" value="InterPro"/>
</dbReference>
<dbReference type="PANTHER" id="PTHR10515">
    <property type="entry name" value="THYMIDINE PHOSPHORYLASE"/>
    <property type="match status" value="1"/>
</dbReference>
<dbReference type="InterPro" id="IPR000053">
    <property type="entry name" value="Thymidine/pyrmidine_PPase"/>
</dbReference>
<keyword evidence="7" id="KW-1185">Reference proteome</keyword>
<dbReference type="InterPro" id="IPR013102">
    <property type="entry name" value="PYNP_C"/>
</dbReference>
<sequence>MNAVDIIVKKRDGEELTAEEIQFFVDGFVRGEIPDYQVAAWAMAVYFQGMTEAETTALTLAMAASGDQLDLHTSLPPGTVIVDKHSSGGVGDKTTLAVAPIVAACGLPVAKMSGRGLSYTGGTIDKLESFHGWTPDLDEERFRRQLQEIGLVIAGQTANLAPADKILYALRDVTGTVPSLPLIASSIMSKKLAAGADAIVLDVKCGRGAFMETVEDASRLAELMVAIGTRAGRRMTALITQMDQPLGRAVGNALEVKEAIATLQGQGPADFAELVEQVAVEMLRLARPTAAPADLQAQVRQTVESGAALAKFRAFVAAQGGDPAQVDEPDRLPQAPVVQPVPASASGYVQAIDPRAIGLTVVDLGGGRHRKGDPIDHRVGVVLQVKVGDSVEAGQPLALVHAADAEAASQAVQRVLAAFEVGQEAVAPLPLIHGRIGPTSPSDDVR</sequence>
<dbReference type="SMART" id="SM00941">
    <property type="entry name" value="PYNP_C"/>
    <property type="match status" value="1"/>
</dbReference>
<dbReference type="PROSITE" id="PS00647">
    <property type="entry name" value="THYMID_PHOSPHORYLASE"/>
    <property type="match status" value="1"/>
</dbReference>
<dbReference type="GO" id="GO:0009032">
    <property type="term" value="F:thymidine phosphorylase activity"/>
    <property type="evidence" value="ECO:0007669"/>
    <property type="project" value="UniProtKB-EC"/>
</dbReference>
<dbReference type="PIRSF" id="PIRSF000478">
    <property type="entry name" value="TP_PyNP"/>
    <property type="match status" value="1"/>
</dbReference>
<dbReference type="InParanoid" id="A0A540VIQ7"/>
<dbReference type="NCBIfam" id="NF004490">
    <property type="entry name" value="PRK05820.1"/>
    <property type="match status" value="1"/>
</dbReference>
<proteinExistence type="inferred from homology"/>
<protein>
    <submittedName>
        <fullName evidence="6">Thymidine phosphorylase</fullName>
        <ecNumber evidence="6">2.4.2.4</ecNumber>
    </submittedName>
</protein>
<comment type="similarity">
    <text evidence="1">Belongs to the thymidine/pyrimidine-nucleoside phosphorylase family.</text>
</comment>
<dbReference type="EMBL" id="VIGC01000007">
    <property type="protein sequence ID" value="TQE96601.1"/>
    <property type="molecule type" value="Genomic_DNA"/>
</dbReference>
<evidence type="ECO:0000313" key="7">
    <source>
        <dbReference type="Proteomes" id="UP000317371"/>
    </source>
</evidence>
<comment type="subunit">
    <text evidence="2">Homodimer.</text>
</comment>
<dbReference type="SUPFAM" id="SSF47648">
    <property type="entry name" value="Nucleoside phosphorylase/phosphoribosyltransferase N-terminal domain"/>
    <property type="match status" value="1"/>
</dbReference>
<name>A0A540VIQ7_9CHLR</name>
<dbReference type="GO" id="GO:0004645">
    <property type="term" value="F:1,4-alpha-oligoglucan phosphorylase activity"/>
    <property type="evidence" value="ECO:0007669"/>
    <property type="project" value="InterPro"/>
</dbReference>
<dbReference type="FunCoup" id="A0A540VIQ7">
    <property type="interactions" value="73"/>
</dbReference>
<dbReference type="InterPro" id="IPR017872">
    <property type="entry name" value="Pyrmidine_PPase_CS"/>
</dbReference>
<dbReference type="AlphaFoldDB" id="A0A540VIQ7"/>
<dbReference type="Proteomes" id="UP000317371">
    <property type="component" value="Unassembled WGS sequence"/>
</dbReference>
<keyword evidence="4 6" id="KW-0808">Transferase</keyword>
<dbReference type="Gene3D" id="1.20.970.10">
    <property type="entry name" value="Transferase, Pyrimidine Nucleoside Phosphorylase, Chain C"/>
    <property type="match status" value="1"/>
</dbReference>
<dbReference type="InterPro" id="IPR017459">
    <property type="entry name" value="Glycosyl_Trfase_fam3_N_dom"/>
</dbReference>
<dbReference type="Gene3D" id="3.90.1170.30">
    <property type="entry name" value="Pyrimidine nucleoside phosphorylase-like, C-terminal domain"/>
    <property type="match status" value="1"/>
</dbReference>
<dbReference type="NCBIfam" id="TIGR02644">
    <property type="entry name" value="Y_phosphoryl"/>
    <property type="match status" value="1"/>
</dbReference>
<dbReference type="EC" id="2.4.2.4" evidence="6"/>
<feature type="domain" description="Pyrimidine nucleoside phosphorylase C-terminal" evidence="5">
    <location>
        <begin position="348"/>
        <end position="422"/>
    </location>
</feature>
<evidence type="ECO:0000256" key="1">
    <source>
        <dbReference type="ARBA" id="ARBA00006915"/>
    </source>
</evidence>
<evidence type="ECO:0000313" key="6">
    <source>
        <dbReference type="EMBL" id="TQE96601.1"/>
    </source>
</evidence>
<dbReference type="GO" id="GO:0006206">
    <property type="term" value="P:pyrimidine nucleobase metabolic process"/>
    <property type="evidence" value="ECO:0007669"/>
    <property type="project" value="InterPro"/>
</dbReference>
<dbReference type="OrthoDB" id="9763887at2"/>
<dbReference type="Gene3D" id="3.40.1030.10">
    <property type="entry name" value="Nucleoside phosphorylase/phosphoribosyltransferase catalytic domain"/>
    <property type="match status" value="1"/>
</dbReference>
<dbReference type="PANTHER" id="PTHR10515:SF0">
    <property type="entry name" value="THYMIDINE PHOSPHORYLASE"/>
    <property type="match status" value="1"/>
</dbReference>
<organism evidence="6 7">
    <name type="scientific">Litorilinea aerophila</name>
    <dbReference type="NCBI Taxonomy" id="1204385"/>
    <lineage>
        <taxon>Bacteria</taxon>
        <taxon>Bacillati</taxon>
        <taxon>Chloroflexota</taxon>
        <taxon>Caldilineae</taxon>
        <taxon>Caldilineales</taxon>
        <taxon>Caldilineaceae</taxon>
        <taxon>Litorilinea</taxon>
    </lineage>
</organism>
<reference evidence="6 7" key="1">
    <citation type="submission" date="2019-06" db="EMBL/GenBank/DDBJ databases">
        <title>Genome sequence of Litorilinea aerophila BAA-2444.</title>
        <authorList>
            <person name="Maclea K.S."/>
            <person name="Maurais E.G."/>
            <person name="Iannazzi L.C."/>
        </authorList>
    </citation>
    <scope>NUCLEOTIDE SEQUENCE [LARGE SCALE GENOMIC DNA]</scope>
    <source>
        <strain evidence="6 7">ATCC BAA-2444</strain>
    </source>
</reference>
<dbReference type="InterPro" id="IPR018090">
    <property type="entry name" value="Pyrmidine_PPas_bac/euk"/>
</dbReference>
<gene>
    <name evidence="6" type="ORF">FKZ61_06830</name>
</gene>
<accession>A0A540VIQ7</accession>
<dbReference type="Pfam" id="PF02885">
    <property type="entry name" value="Glycos_trans_3N"/>
    <property type="match status" value="1"/>
</dbReference>
<dbReference type="SUPFAM" id="SSF54680">
    <property type="entry name" value="Pyrimidine nucleoside phosphorylase C-terminal domain"/>
    <property type="match status" value="1"/>
</dbReference>
<dbReference type="SUPFAM" id="SSF52418">
    <property type="entry name" value="Nucleoside phosphorylase/phosphoribosyltransferase catalytic domain"/>
    <property type="match status" value="1"/>
</dbReference>
<dbReference type="FunFam" id="3.40.1030.10:FF:000003">
    <property type="entry name" value="Pyrimidine-nucleoside phosphorylase"/>
    <property type="match status" value="1"/>
</dbReference>
<evidence type="ECO:0000256" key="2">
    <source>
        <dbReference type="ARBA" id="ARBA00011738"/>
    </source>
</evidence>
<dbReference type="Pfam" id="PF07831">
    <property type="entry name" value="PYNP_C"/>
    <property type="match status" value="1"/>
</dbReference>
<dbReference type="InterPro" id="IPR000312">
    <property type="entry name" value="Glycosyl_Trfase_fam3"/>
</dbReference>
<evidence type="ECO:0000256" key="4">
    <source>
        <dbReference type="ARBA" id="ARBA00022679"/>
    </source>
</evidence>
<dbReference type="InterPro" id="IPR036566">
    <property type="entry name" value="PYNP-like_C_sf"/>
</dbReference>
<evidence type="ECO:0000256" key="3">
    <source>
        <dbReference type="ARBA" id="ARBA00022676"/>
    </source>
</evidence>
<dbReference type="Pfam" id="PF00591">
    <property type="entry name" value="Glycos_transf_3"/>
    <property type="match status" value="1"/>
</dbReference>
<dbReference type="InterPro" id="IPR036320">
    <property type="entry name" value="Glycosyl_Trfase_fam3_N_dom_sf"/>
</dbReference>
<keyword evidence="3 6" id="KW-0328">Glycosyltransferase</keyword>
<dbReference type="GO" id="GO:0005829">
    <property type="term" value="C:cytosol"/>
    <property type="evidence" value="ECO:0007669"/>
    <property type="project" value="TreeGrafter"/>
</dbReference>
<evidence type="ECO:0000259" key="5">
    <source>
        <dbReference type="SMART" id="SM00941"/>
    </source>
</evidence>